<feature type="transmembrane region" description="Helical" evidence="2">
    <location>
        <begin position="87"/>
        <end position="108"/>
    </location>
</feature>
<evidence type="ECO:0000256" key="1">
    <source>
        <dbReference type="SAM" id="Coils"/>
    </source>
</evidence>
<dbReference type="AlphaFoldDB" id="A0A975Y439"/>
<keyword evidence="2" id="KW-0472">Membrane</keyword>
<feature type="transmembrane region" description="Helical" evidence="2">
    <location>
        <begin position="12"/>
        <end position="34"/>
    </location>
</feature>
<dbReference type="InterPro" id="IPR047709">
    <property type="entry name" value="HpsJ-like"/>
</dbReference>
<reference evidence="3" key="1">
    <citation type="submission" date="2017-04" db="EMBL/GenBank/DDBJ databases">
        <title>Genome deletions in a multicellular cyanobacterial endosymbiont for morphological adaptation in marine diatoms.</title>
        <authorList>
            <person name="Wang Y."/>
            <person name="Gao H."/>
            <person name="Li R."/>
            <person name="Xu X."/>
        </authorList>
    </citation>
    <scope>NUCLEOTIDE SEQUENCE</scope>
    <source>
        <strain evidence="3">FACHB 800</strain>
    </source>
</reference>
<dbReference type="EMBL" id="CP021056">
    <property type="protein sequence ID" value="QXE22785.1"/>
    <property type="molecule type" value="Genomic_DNA"/>
</dbReference>
<evidence type="ECO:0000256" key="2">
    <source>
        <dbReference type="SAM" id="Phobius"/>
    </source>
</evidence>
<feature type="coiled-coil region" evidence="1">
    <location>
        <begin position="112"/>
        <end position="182"/>
    </location>
</feature>
<dbReference type="KEGG" id="rsin:B6N60_01471"/>
<protein>
    <submittedName>
        <fullName evidence="3">Uncharacterized protein</fullName>
    </submittedName>
</protein>
<evidence type="ECO:0000313" key="3">
    <source>
        <dbReference type="EMBL" id="QXE22785.1"/>
    </source>
</evidence>
<keyword evidence="1" id="KW-0175">Coiled coil</keyword>
<dbReference type="NCBIfam" id="NF038305">
    <property type="entry name" value="HpsJ_fam"/>
    <property type="match status" value="1"/>
</dbReference>
<organism evidence="3 4">
    <name type="scientific">Richelia sinica FACHB-800</name>
    <dbReference type="NCBI Taxonomy" id="1357546"/>
    <lineage>
        <taxon>Bacteria</taxon>
        <taxon>Bacillati</taxon>
        <taxon>Cyanobacteriota</taxon>
        <taxon>Cyanophyceae</taxon>
        <taxon>Nostocales</taxon>
        <taxon>Nostocaceae</taxon>
        <taxon>Richelia</taxon>
    </lineage>
</organism>
<keyword evidence="4" id="KW-1185">Reference proteome</keyword>
<sequence length="285" mass="31926">MVNRSVPSSVTLSLKIVGIICLLSFLLDFLFLLFPFQPTNQLWQISLGRNLVERGIVPMVGLAILLAGDWIENNSDTGRSPGLDLKLPAFILSSVLGLMFLLIFPLHLNNVNQVKGQTLTRINQEADQLERQVNNQLAQFQTQLGSNDQVKVALDRQRAALKEQLAGQLDELVRDEQKYNQALQNNQIPAEQKELLKQYKTNPKALDDFIAKQTEPNQLAQQRITQVRTQKEQRIKQTQEDASKELRIGVSSLLLSIGFIVIGWTGLRSLGILQGGGGKRKVPVR</sequence>
<dbReference type="Proteomes" id="UP000683511">
    <property type="component" value="Chromosome"/>
</dbReference>
<feature type="transmembrane region" description="Helical" evidence="2">
    <location>
        <begin position="246"/>
        <end position="267"/>
    </location>
</feature>
<dbReference type="RefSeq" id="WP_190601686.1">
    <property type="nucleotide sequence ID" value="NZ_CP021056.1"/>
</dbReference>
<gene>
    <name evidence="3" type="ORF">B6N60_01471</name>
</gene>
<keyword evidence="2" id="KW-1133">Transmembrane helix</keyword>
<proteinExistence type="predicted"/>
<keyword evidence="2" id="KW-0812">Transmembrane</keyword>
<name>A0A975Y439_9NOST</name>
<evidence type="ECO:0000313" key="4">
    <source>
        <dbReference type="Proteomes" id="UP000683511"/>
    </source>
</evidence>
<accession>A0A975Y439</accession>